<comment type="pathway">
    <text evidence="7">Protein modification; protein glycosylation.</text>
</comment>
<keyword evidence="5 7" id="KW-1133">Transmembrane helix</keyword>
<keyword evidence="3 7" id="KW-0812">Transmembrane</keyword>
<dbReference type="EMBL" id="AMYB01000004">
    <property type="protein sequence ID" value="OAD03425.1"/>
    <property type="molecule type" value="Genomic_DNA"/>
</dbReference>
<comment type="subunit">
    <text evidence="7">Component of the dolichol-phosphate mannose (DPM) synthase complex.</text>
</comment>
<evidence type="ECO:0000256" key="7">
    <source>
        <dbReference type="RuleBase" id="RU365084"/>
    </source>
</evidence>
<dbReference type="UniPathway" id="UPA00378"/>
<evidence type="ECO:0000256" key="6">
    <source>
        <dbReference type="ARBA" id="ARBA00023136"/>
    </source>
</evidence>
<dbReference type="AlphaFoldDB" id="A0A168LE92"/>
<comment type="caution">
    <text evidence="8">The sequence shown here is derived from an EMBL/GenBank/DDBJ whole genome shotgun (WGS) entry which is preliminary data.</text>
</comment>
<keyword evidence="6 7" id="KW-0472">Membrane</keyword>
<proteinExistence type="inferred from homology"/>
<gene>
    <name evidence="8" type="ORF">MUCCIDRAFT_110286</name>
</gene>
<evidence type="ECO:0000313" key="8">
    <source>
        <dbReference type="EMBL" id="OAD03425.1"/>
    </source>
</evidence>
<dbReference type="PANTHER" id="PTHR15039">
    <property type="entry name" value="DOLICHOL PHOSPHATE-MANNOSE BIOSYNTHESIS REGULATORY PROTEIN"/>
    <property type="match status" value="1"/>
</dbReference>
<comment type="subcellular location">
    <subcellularLocation>
        <location evidence="1 7">Endoplasmic reticulum membrane</location>
        <topology evidence="1 7">Multi-pass membrane protein</topology>
    </subcellularLocation>
</comment>
<protein>
    <recommendedName>
        <fullName evidence="7">Dolichol phosphate-mannose biosynthesis regulatory protein</fullName>
    </recommendedName>
</protein>
<evidence type="ECO:0000256" key="3">
    <source>
        <dbReference type="ARBA" id="ARBA00022692"/>
    </source>
</evidence>
<sequence length="90" mass="10086">MKPMEGSWRTGSTDRIFGATCVSAALFIFVYYSTWTFIVPFLSEESSLQKYFLPHEYAIYLPAAVLVAGVSLITAFFVKTTSQSKNKKAK</sequence>
<dbReference type="GO" id="GO:0180047">
    <property type="term" value="P:dolichol phosphate mannose biosynthetic process"/>
    <property type="evidence" value="ECO:0007669"/>
    <property type="project" value="InterPro"/>
</dbReference>
<evidence type="ECO:0000313" key="9">
    <source>
        <dbReference type="Proteomes" id="UP000077051"/>
    </source>
</evidence>
<dbReference type="GO" id="GO:0030234">
    <property type="term" value="F:enzyme regulator activity"/>
    <property type="evidence" value="ECO:0007669"/>
    <property type="project" value="UniProtKB-UniRule"/>
</dbReference>
<dbReference type="PANTHER" id="PTHR15039:SF11">
    <property type="entry name" value="DOLICHOL PHOSPHATE-MANNOSE BIOSYNTHESIS REGULATORY PROTEIN"/>
    <property type="match status" value="1"/>
</dbReference>
<evidence type="ECO:0000256" key="5">
    <source>
        <dbReference type="ARBA" id="ARBA00022989"/>
    </source>
</evidence>
<keyword evidence="4 7" id="KW-0256">Endoplasmic reticulum</keyword>
<organism evidence="8 9">
    <name type="scientific">Mucor lusitanicus CBS 277.49</name>
    <dbReference type="NCBI Taxonomy" id="747725"/>
    <lineage>
        <taxon>Eukaryota</taxon>
        <taxon>Fungi</taxon>
        <taxon>Fungi incertae sedis</taxon>
        <taxon>Mucoromycota</taxon>
        <taxon>Mucoromycotina</taxon>
        <taxon>Mucoromycetes</taxon>
        <taxon>Mucorales</taxon>
        <taxon>Mucorineae</taxon>
        <taxon>Mucoraceae</taxon>
        <taxon>Mucor</taxon>
    </lineage>
</organism>
<accession>A0A168LE92</accession>
<dbReference type="InterPro" id="IPR009914">
    <property type="entry name" value="DPM2"/>
</dbReference>
<dbReference type="Pfam" id="PF07297">
    <property type="entry name" value="DPM2"/>
    <property type="match status" value="1"/>
</dbReference>
<evidence type="ECO:0000256" key="1">
    <source>
        <dbReference type="ARBA" id="ARBA00004477"/>
    </source>
</evidence>
<comment type="function">
    <text evidence="7">Regulatory subunit of the dolichol-phosphate mannose (DPM) synthase complex; essential for the ER localization.</text>
</comment>
<dbReference type="GO" id="GO:0006506">
    <property type="term" value="P:GPI anchor biosynthetic process"/>
    <property type="evidence" value="ECO:0007669"/>
    <property type="project" value="TreeGrafter"/>
</dbReference>
<dbReference type="GO" id="GO:0033185">
    <property type="term" value="C:dolichol-phosphate-mannose synthase complex"/>
    <property type="evidence" value="ECO:0007669"/>
    <property type="project" value="TreeGrafter"/>
</dbReference>
<reference evidence="8 9" key="1">
    <citation type="submission" date="2015-06" db="EMBL/GenBank/DDBJ databases">
        <title>Expansion of signal transduction pathways in fungi by whole-genome duplication.</title>
        <authorList>
            <consortium name="DOE Joint Genome Institute"/>
            <person name="Corrochano L.M."/>
            <person name="Kuo A."/>
            <person name="Marcet-Houben M."/>
            <person name="Polaino S."/>
            <person name="Salamov A."/>
            <person name="Villalobos J.M."/>
            <person name="Alvarez M.I."/>
            <person name="Avalos J."/>
            <person name="Benito E.P."/>
            <person name="Benoit I."/>
            <person name="Burger G."/>
            <person name="Camino L.P."/>
            <person name="Canovas D."/>
            <person name="Cerda-Olmedo E."/>
            <person name="Cheng J.-F."/>
            <person name="Dominguez A."/>
            <person name="Elias M."/>
            <person name="Eslava A.P."/>
            <person name="Glaser F."/>
            <person name="Grimwood J."/>
            <person name="Gutierrez G."/>
            <person name="Heitman J."/>
            <person name="Henrissat B."/>
            <person name="Iturriaga E.A."/>
            <person name="Lang B.F."/>
            <person name="Lavin J.L."/>
            <person name="Lee S."/>
            <person name="Li W."/>
            <person name="Lindquist E."/>
            <person name="Lopez-Garcia S."/>
            <person name="Luque E.M."/>
            <person name="Marcos A.T."/>
            <person name="Martin J."/>
            <person name="Mccluskey K."/>
            <person name="Medina H.R."/>
            <person name="Miralles-Duran A."/>
            <person name="Miyazaki A."/>
            <person name="Munoz-Torres E."/>
            <person name="Oguiza J.A."/>
            <person name="Ohm R."/>
            <person name="Olmedo M."/>
            <person name="Orejas M."/>
            <person name="Ortiz-Castellanos L."/>
            <person name="Pisabarro A.G."/>
            <person name="Rodriguez-Romero J."/>
            <person name="Ruiz-Herrera J."/>
            <person name="Ruiz-Vazquez R."/>
            <person name="Sanz C."/>
            <person name="Schackwitz W."/>
            <person name="Schmutz J."/>
            <person name="Shahriari M."/>
            <person name="Shelest E."/>
            <person name="Silva-Franco F."/>
            <person name="Soanes D."/>
            <person name="Syed K."/>
            <person name="Tagua V.G."/>
            <person name="Talbot N.J."/>
            <person name="Thon M."/>
            <person name="De Vries R.P."/>
            <person name="Wiebenga A."/>
            <person name="Yadav J.S."/>
            <person name="Braun E.L."/>
            <person name="Baker S."/>
            <person name="Garre V."/>
            <person name="Horwitz B."/>
            <person name="Torres-Martinez S."/>
            <person name="Idnurm A."/>
            <person name="Herrera-Estrella A."/>
            <person name="Gabaldon T."/>
            <person name="Grigoriev I.V."/>
        </authorList>
    </citation>
    <scope>NUCLEOTIDE SEQUENCE [LARGE SCALE GENOMIC DNA]</scope>
    <source>
        <strain evidence="8 9">CBS 277.49</strain>
    </source>
</reference>
<dbReference type="GO" id="GO:0005789">
    <property type="term" value="C:endoplasmic reticulum membrane"/>
    <property type="evidence" value="ECO:0007669"/>
    <property type="project" value="UniProtKB-SubCell"/>
</dbReference>
<evidence type="ECO:0000256" key="4">
    <source>
        <dbReference type="ARBA" id="ARBA00022824"/>
    </source>
</evidence>
<dbReference type="STRING" id="747725.A0A168LE92"/>
<feature type="transmembrane region" description="Helical" evidence="7">
    <location>
        <begin position="58"/>
        <end position="78"/>
    </location>
</feature>
<dbReference type="OrthoDB" id="311279at2759"/>
<comment type="similarity">
    <text evidence="2 7">Belongs to the DPM2 family.</text>
</comment>
<keyword evidence="9" id="KW-1185">Reference proteome</keyword>
<evidence type="ECO:0000256" key="2">
    <source>
        <dbReference type="ARBA" id="ARBA00005478"/>
    </source>
</evidence>
<feature type="transmembrane region" description="Helical" evidence="7">
    <location>
        <begin position="16"/>
        <end position="38"/>
    </location>
</feature>
<dbReference type="Proteomes" id="UP000077051">
    <property type="component" value="Unassembled WGS sequence"/>
</dbReference>
<dbReference type="VEuPathDB" id="FungiDB:MUCCIDRAFT_110286"/>
<name>A0A168LE92_MUCCL</name>